<protein>
    <submittedName>
        <fullName evidence="1">Uncharacterized protein</fullName>
    </submittedName>
</protein>
<gene>
    <name evidence="1" type="ORF">HMPREF0971_01349</name>
</gene>
<reference evidence="1 2" key="1">
    <citation type="submission" date="2009-11" db="EMBL/GenBank/DDBJ databases">
        <authorList>
            <person name="Weinstock G."/>
            <person name="Sodergren E."/>
            <person name="Clifton S."/>
            <person name="Fulton L."/>
            <person name="Fulton B."/>
            <person name="Courtney L."/>
            <person name="Fronick C."/>
            <person name="Harrison M."/>
            <person name="Strong C."/>
            <person name="Farmer C."/>
            <person name="Delahaunty K."/>
            <person name="Markovic C."/>
            <person name="Hall O."/>
            <person name="Minx P."/>
            <person name="Tomlinson C."/>
            <person name="Mitreva M."/>
            <person name="Nelson J."/>
            <person name="Hou S."/>
            <person name="Wollam A."/>
            <person name="Pepin K.H."/>
            <person name="Johnson M."/>
            <person name="Bhonagiri V."/>
            <person name="Nash W.E."/>
            <person name="Warren W."/>
            <person name="Chinwalla A."/>
            <person name="Mardis E.R."/>
            <person name="Wilson R.K."/>
        </authorList>
    </citation>
    <scope>NUCLEOTIDE SEQUENCE [LARGE SCALE GENOMIC DNA]</scope>
    <source>
        <strain evidence="1 2">F0302</strain>
    </source>
</reference>
<organism evidence="1 2">
    <name type="scientific">Segatella oris F0302</name>
    <dbReference type="NCBI Taxonomy" id="649760"/>
    <lineage>
        <taxon>Bacteria</taxon>
        <taxon>Pseudomonadati</taxon>
        <taxon>Bacteroidota</taxon>
        <taxon>Bacteroidia</taxon>
        <taxon>Bacteroidales</taxon>
        <taxon>Prevotellaceae</taxon>
        <taxon>Segatella</taxon>
    </lineage>
</organism>
<dbReference type="AlphaFoldDB" id="D1QQU7"/>
<evidence type="ECO:0000313" key="1">
    <source>
        <dbReference type="EMBL" id="EFB32503.1"/>
    </source>
</evidence>
<sequence>MNHINKPLITSNITPKQGEQLKLLGKISTLSMPNNIEKHWKQLATSLTLACKMTQIRG</sequence>
<dbReference type="Proteomes" id="UP000004079">
    <property type="component" value="Unassembled WGS sequence"/>
</dbReference>
<accession>D1QQU7</accession>
<comment type="caution">
    <text evidence="1">The sequence shown here is derived from an EMBL/GenBank/DDBJ whole genome shotgun (WGS) entry which is preliminary data.</text>
</comment>
<name>D1QQU7_9BACT</name>
<evidence type="ECO:0000313" key="2">
    <source>
        <dbReference type="Proteomes" id="UP000004079"/>
    </source>
</evidence>
<dbReference type="EMBL" id="ACUZ02000023">
    <property type="protein sequence ID" value="EFB32503.1"/>
    <property type="molecule type" value="Genomic_DNA"/>
</dbReference>
<proteinExistence type="predicted"/>
<dbReference type="HOGENOM" id="CLU_2975541_0_0_10"/>